<evidence type="ECO:0000313" key="7">
    <source>
        <dbReference type="EMBL" id="CAJ0608083.1"/>
    </source>
</evidence>
<accession>A0AA36HCJ5</accession>
<dbReference type="InterPro" id="IPR042171">
    <property type="entry name" value="Acyl-CoA_hotdog"/>
</dbReference>
<keyword evidence="3" id="KW-0378">Hydrolase</keyword>
<evidence type="ECO:0000256" key="3">
    <source>
        <dbReference type="ARBA" id="ARBA00022801"/>
    </source>
</evidence>
<dbReference type="Gene3D" id="2.40.160.210">
    <property type="entry name" value="Acyl-CoA thioesterase, double hotdog domain"/>
    <property type="match status" value="1"/>
</dbReference>
<dbReference type="GO" id="GO:0047617">
    <property type="term" value="F:fatty acyl-CoA hydrolase activity"/>
    <property type="evidence" value="ECO:0007669"/>
    <property type="project" value="InterPro"/>
</dbReference>
<dbReference type="InterPro" id="IPR029069">
    <property type="entry name" value="HotDog_dom_sf"/>
</dbReference>
<evidence type="ECO:0000259" key="6">
    <source>
        <dbReference type="Pfam" id="PF20789"/>
    </source>
</evidence>
<dbReference type="InterPro" id="IPR049449">
    <property type="entry name" value="TesB_ACOT8-like_N"/>
</dbReference>
<dbReference type="Proteomes" id="UP001176961">
    <property type="component" value="Unassembled WGS sequence"/>
</dbReference>
<keyword evidence="8" id="KW-1185">Reference proteome</keyword>
<dbReference type="FunFam" id="2.40.160.210:FF:000001">
    <property type="entry name" value="Acyl-CoA thioesterase II"/>
    <property type="match status" value="1"/>
</dbReference>
<name>A0AA36HCJ5_CYLNA</name>
<dbReference type="CDD" id="cd03445">
    <property type="entry name" value="Thioesterase_II_repeat2"/>
    <property type="match status" value="1"/>
</dbReference>
<dbReference type="AlphaFoldDB" id="A0AA36HCJ5"/>
<dbReference type="CDD" id="cd03444">
    <property type="entry name" value="Thioesterase_II_repeat1"/>
    <property type="match status" value="1"/>
</dbReference>
<protein>
    <recommendedName>
        <fullName evidence="9">Acyl-coenzyme A thioesterase 8</fullName>
    </recommendedName>
</protein>
<dbReference type="PANTHER" id="PTHR11066:SF34">
    <property type="entry name" value="ACYL-COENZYME A THIOESTERASE 8"/>
    <property type="match status" value="1"/>
</dbReference>
<dbReference type="Pfam" id="PF20789">
    <property type="entry name" value="4HBT_3C"/>
    <property type="match status" value="1"/>
</dbReference>
<evidence type="ECO:0000256" key="2">
    <source>
        <dbReference type="ARBA" id="ARBA00011881"/>
    </source>
</evidence>
<reference evidence="7" key="1">
    <citation type="submission" date="2023-07" db="EMBL/GenBank/DDBJ databases">
        <authorList>
            <consortium name="CYATHOMIX"/>
        </authorList>
    </citation>
    <scope>NUCLEOTIDE SEQUENCE</scope>
    <source>
        <strain evidence="7">N/A</strain>
    </source>
</reference>
<dbReference type="GO" id="GO:0005782">
    <property type="term" value="C:peroxisomal matrix"/>
    <property type="evidence" value="ECO:0007669"/>
    <property type="project" value="UniProtKB-SubCell"/>
</dbReference>
<evidence type="ECO:0000313" key="8">
    <source>
        <dbReference type="Proteomes" id="UP001176961"/>
    </source>
</evidence>
<evidence type="ECO:0000256" key="1">
    <source>
        <dbReference type="ARBA" id="ARBA00006538"/>
    </source>
</evidence>
<dbReference type="GO" id="GO:0006637">
    <property type="term" value="P:acyl-CoA metabolic process"/>
    <property type="evidence" value="ECO:0007669"/>
    <property type="project" value="InterPro"/>
</dbReference>
<dbReference type="InterPro" id="IPR003703">
    <property type="entry name" value="Acyl_CoA_thio"/>
</dbReference>
<feature type="domain" description="Acyl-CoA thioesterase-like C-terminal" evidence="6">
    <location>
        <begin position="248"/>
        <end position="363"/>
    </location>
</feature>
<evidence type="ECO:0000256" key="4">
    <source>
        <dbReference type="ARBA" id="ARBA00023098"/>
    </source>
</evidence>
<proteinExistence type="inferred from homology"/>
<dbReference type="PANTHER" id="PTHR11066">
    <property type="entry name" value="ACYL-COA THIOESTERASE"/>
    <property type="match status" value="1"/>
</dbReference>
<evidence type="ECO:0008006" key="9">
    <source>
        <dbReference type="Google" id="ProtNLM"/>
    </source>
</evidence>
<comment type="subunit">
    <text evidence="2">Homotetramer.</text>
</comment>
<evidence type="ECO:0000259" key="5">
    <source>
        <dbReference type="Pfam" id="PF13622"/>
    </source>
</evidence>
<comment type="caution">
    <text evidence="7">The sequence shown here is derived from an EMBL/GenBank/DDBJ whole genome shotgun (WGS) entry which is preliminary data.</text>
</comment>
<organism evidence="7 8">
    <name type="scientific">Cylicocyclus nassatus</name>
    <name type="common">Nematode worm</name>
    <dbReference type="NCBI Taxonomy" id="53992"/>
    <lineage>
        <taxon>Eukaryota</taxon>
        <taxon>Metazoa</taxon>
        <taxon>Ecdysozoa</taxon>
        <taxon>Nematoda</taxon>
        <taxon>Chromadorea</taxon>
        <taxon>Rhabditida</taxon>
        <taxon>Rhabditina</taxon>
        <taxon>Rhabditomorpha</taxon>
        <taxon>Strongyloidea</taxon>
        <taxon>Strongylidae</taxon>
        <taxon>Cylicocyclus</taxon>
    </lineage>
</organism>
<keyword evidence="4" id="KW-0443">Lipid metabolism</keyword>
<comment type="similarity">
    <text evidence="1">Belongs to the C/M/P thioester hydrolase family.</text>
</comment>
<dbReference type="EMBL" id="CATQJL010000316">
    <property type="protein sequence ID" value="CAJ0608083.1"/>
    <property type="molecule type" value="Genomic_DNA"/>
</dbReference>
<dbReference type="InterPro" id="IPR049450">
    <property type="entry name" value="ACOT8-like_C"/>
</dbReference>
<feature type="domain" description="Acyl-CoA thioesterase-like N-terminal HotDog" evidence="5">
    <location>
        <begin position="94"/>
        <end position="172"/>
    </location>
</feature>
<dbReference type="SUPFAM" id="SSF54637">
    <property type="entry name" value="Thioesterase/thiol ester dehydrase-isomerase"/>
    <property type="match status" value="2"/>
</dbReference>
<dbReference type="Pfam" id="PF13622">
    <property type="entry name" value="4HBT_3"/>
    <property type="match status" value="1"/>
</dbReference>
<gene>
    <name evidence="7" type="ORF">CYNAS_LOCUS20066</name>
</gene>
<sequence>MTFDFRCVSTRCLVNEQEAIVIPPLELELLIRKSNPQCERLCSVTSSAANPSPQEASEPMESYEERAKSFFVFEQVEPDVFRTTNLSTLRQGSAKAAYGGLIFAQALAAAENTVDEKFKPHAMHSFFILNVDTAIPVQYQVRRVRDGRSFCTRTVEAVQEGKVAFILQVSFHLLEGDSAVHQDTMPDVPSWKELKCLSDVIPYLKNEIAKGRLNVTPAVEKRIKFYESREEAKESDLFETRPADVGSYVGLGDEGQSRTFYSWFKSLGDLGDCEKLHRYLVAFNTDGTMAGTAFRPHFCNNFYPSMIFSLDHNVWMHQHKMRADQWMLFENTSTVAGRGRGFITGKLWSEDGTLILSCTQEIVLRTRGSISRL</sequence>
<dbReference type="GO" id="GO:0009062">
    <property type="term" value="P:fatty acid catabolic process"/>
    <property type="evidence" value="ECO:0007669"/>
    <property type="project" value="TreeGrafter"/>
</dbReference>